<sequence>MEAIHQLFEQNNLLNHLNMKFHSFDGKTIVLTMPVLEEVTQPFGYLHGGATVALCETAASLGSKLLASDDEIPLGLEINANHIRSVNSGTVEVRAEIVHKGQSTHIWQMKVVQGETLISISRATIAIKKKK</sequence>
<feature type="domain" description="Thioesterase" evidence="3">
    <location>
        <begin position="43"/>
        <end position="116"/>
    </location>
</feature>
<gene>
    <name evidence="4" type="ORF">CW686_00830</name>
</gene>
<dbReference type="InterPro" id="IPR029069">
    <property type="entry name" value="HotDog_dom_sf"/>
</dbReference>
<organism evidence="4 5">
    <name type="scientific">Macrococcoides caseolyticum</name>
    <dbReference type="NCBI Taxonomy" id="69966"/>
    <lineage>
        <taxon>Bacteria</taxon>
        <taxon>Bacillati</taxon>
        <taxon>Bacillota</taxon>
        <taxon>Bacilli</taxon>
        <taxon>Bacillales</taxon>
        <taxon>Staphylococcaceae</taxon>
        <taxon>Macrococcoides</taxon>
    </lineage>
</organism>
<evidence type="ECO:0000256" key="2">
    <source>
        <dbReference type="ARBA" id="ARBA00022801"/>
    </source>
</evidence>
<dbReference type="InterPro" id="IPR003736">
    <property type="entry name" value="PAAI_dom"/>
</dbReference>
<dbReference type="Pfam" id="PF03061">
    <property type="entry name" value="4HBT"/>
    <property type="match status" value="1"/>
</dbReference>
<name>A0A2N0VSI5_9STAP</name>
<comment type="similarity">
    <text evidence="1">Belongs to the thioesterase PaaI family.</text>
</comment>
<dbReference type="InterPro" id="IPR006683">
    <property type="entry name" value="Thioestr_dom"/>
</dbReference>
<comment type="caution">
    <text evidence="4">The sequence shown here is derived from an EMBL/GenBank/DDBJ whole genome shotgun (WGS) entry which is preliminary data.</text>
</comment>
<dbReference type="GO" id="GO:0005829">
    <property type="term" value="C:cytosol"/>
    <property type="evidence" value="ECO:0007669"/>
    <property type="project" value="TreeGrafter"/>
</dbReference>
<evidence type="ECO:0000259" key="3">
    <source>
        <dbReference type="Pfam" id="PF03061"/>
    </source>
</evidence>
<proteinExistence type="inferred from homology"/>
<dbReference type="NCBIfam" id="TIGR00369">
    <property type="entry name" value="unchar_dom_1"/>
    <property type="match status" value="1"/>
</dbReference>
<protein>
    <submittedName>
        <fullName evidence="4">PaaI family thioesterase</fullName>
    </submittedName>
</protein>
<dbReference type="PANTHER" id="PTHR43240">
    <property type="entry name" value="1,4-DIHYDROXY-2-NAPHTHOYL-COA THIOESTERASE 1"/>
    <property type="match status" value="1"/>
</dbReference>
<evidence type="ECO:0000313" key="5">
    <source>
        <dbReference type="Proteomes" id="UP000233482"/>
    </source>
</evidence>
<dbReference type="AlphaFoldDB" id="A0A2N0VSI5"/>
<reference evidence="4 5" key="1">
    <citation type="submission" date="2017-12" db="EMBL/GenBank/DDBJ databases">
        <title>Genomics of Macrococcus caseolyticus.</title>
        <authorList>
            <person name="MacFadyen A.C."/>
            <person name="Paterson G.K."/>
        </authorList>
    </citation>
    <scope>NUCLEOTIDE SEQUENCE [LARGE SCALE GENOMIC DNA]</scope>
    <source>
        <strain evidence="4 5">5788_EF188</strain>
    </source>
</reference>
<dbReference type="RefSeq" id="WP_086038366.1">
    <property type="nucleotide sequence ID" value="NZ_CABFNV010000003.1"/>
</dbReference>
<evidence type="ECO:0000313" key="4">
    <source>
        <dbReference type="EMBL" id="PKE27370.1"/>
    </source>
</evidence>
<dbReference type="CDD" id="cd03443">
    <property type="entry name" value="PaaI_thioesterase"/>
    <property type="match status" value="1"/>
</dbReference>
<dbReference type="GO" id="GO:0061522">
    <property type="term" value="F:1,4-dihydroxy-2-naphthoyl-CoA thioesterase activity"/>
    <property type="evidence" value="ECO:0007669"/>
    <property type="project" value="TreeGrafter"/>
</dbReference>
<accession>A0A2N0VSI5</accession>
<dbReference type="PANTHER" id="PTHR43240:SF5">
    <property type="entry name" value="1,4-DIHYDROXY-2-NAPHTHOYL-COA THIOESTERASE 1"/>
    <property type="match status" value="1"/>
</dbReference>
<dbReference type="SUPFAM" id="SSF54637">
    <property type="entry name" value="Thioesterase/thiol ester dehydrase-isomerase"/>
    <property type="match status" value="1"/>
</dbReference>
<dbReference type="Gene3D" id="3.10.129.10">
    <property type="entry name" value="Hotdog Thioesterase"/>
    <property type="match status" value="1"/>
</dbReference>
<dbReference type="EMBL" id="PIXC01000001">
    <property type="protein sequence ID" value="PKE27370.1"/>
    <property type="molecule type" value="Genomic_DNA"/>
</dbReference>
<dbReference type="Proteomes" id="UP000233482">
    <property type="component" value="Unassembled WGS sequence"/>
</dbReference>
<evidence type="ECO:0000256" key="1">
    <source>
        <dbReference type="ARBA" id="ARBA00008324"/>
    </source>
</evidence>
<keyword evidence="2" id="KW-0378">Hydrolase</keyword>